<feature type="non-terminal residue" evidence="1">
    <location>
        <position position="40"/>
    </location>
</feature>
<protein>
    <submittedName>
        <fullName evidence="1">Uncharacterized protein</fullName>
    </submittedName>
</protein>
<reference evidence="1" key="1">
    <citation type="submission" date="2023-05" db="EMBL/GenBank/DDBJ databases">
        <authorList>
            <person name="Stuckert A."/>
        </authorList>
    </citation>
    <scope>NUCLEOTIDE SEQUENCE</scope>
</reference>
<comment type="caution">
    <text evidence="1">The sequence shown here is derived from an EMBL/GenBank/DDBJ whole genome shotgun (WGS) entry which is preliminary data.</text>
</comment>
<keyword evidence="2" id="KW-1185">Reference proteome</keyword>
<sequence>MGTDRWNGWTLMDGTDGAKLIISALMISVISSLSNADYRL</sequence>
<evidence type="ECO:0000313" key="2">
    <source>
        <dbReference type="Proteomes" id="UP001162483"/>
    </source>
</evidence>
<accession>A0ABN9ARE4</accession>
<dbReference type="EMBL" id="CATNWA010000766">
    <property type="protein sequence ID" value="CAI9538078.1"/>
    <property type="molecule type" value="Genomic_DNA"/>
</dbReference>
<gene>
    <name evidence="1" type="ORF">SPARVUS_LOCUS1348478</name>
</gene>
<organism evidence="1 2">
    <name type="scientific">Staurois parvus</name>
    <dbReference type="NCBI Taxonomy" id="386267"/>
    <lineage>
        <taxon>Eukaryota</taxon>
        <taxon>Metazoa</taxon>
        <taxon>Chordata</taxon>
        <taxon>Craniata</taxon>
        <taxon>Vertebrata</taxon>
        <taxon>Euteleostomi</taxon>
        <taxon>Amphibia</taxon>
        <taxon>Batrachia</taxon>
        <taxon>Anura</taxon>
        <taxon>Neobatrachia</taxon>
        <taxon>Ranoidea</taxon>
        <taxon>Ranidae</taxon>
        <taxon>Staurois</taxon>
    </lineage>
</organism>
<evidence type="ECO:0000313" key="1">
    <source>
        <dbReference type="EMBL" id="CAI9538078.1"/>
    </source>
</evidence>
<name>A0ABN9ARE4_9NEOB</name>
<proteinExistence type="predicted"/>
<dbReference type="Proteomes" id="UP001162483">
    <property type="component" value="Unassembled WGS sequence"/>
</dbReference>